<dbReference type="EnsemblProtists" id="PYU1_T004917">
    <property type="protein sequence ID" value="PYU1_T004917"/>
    <property type="gene ID" value="PYU1_G004906"/>
</dbReference>
<proteinExistence type="predicted"/>
<dbReference type="eggNOG" id="ENOG502QUBJ">
    <property type="taxonomic scope" value="Eukaryota"/>
</dbReference>
<sequence length="359" mass="39142">MESARDEPPADALVSLDEYVEHLQACLLQWDPTSDVKGAPKQQFVEALTEIAALPLDSMSMEIRRLLVVHGQRHRAIASDQDDAAVVGANSNESAVSDDDAYENPALLHLLAALRCRDVLLKCKAANAVGSLCISRVAGQQLLDRHGDVLLSTLMKMATRKNKWAQGDAYFVLGWIVVIAEDAMLAPIARLVPSVIRFLHRSVTEDDNGDLTMAPPSEDASNFRIYALVLLLNFMQRDSSAIAAEVQSLMQTLRAIVLKLNRQPVVANVTSNTSTSTSLDPLEFVELLRLTVTFLSLMVDQIPTAAPLVLELTMLSALLKLSHVLQQVQDADLLGGDEQEAADLKTRMDAIIATVLASR</sequence>
<dbReference type="SUPFAM" id="SSF48371">
    <property type="entry name" value="ARM repeat"/>
    <property type="match status" value="1"/>
</dbReference>
<dbReference type="VEuPathDB" id="FungiDB:PYU1_G004906"/>
<reference evidence="2" key="2">
    <citation type="submission" date="2010-04" db="EMBL/GenBank/DDBJ databases">
        <authorList>
            <person name="Buell R."/>
            <person name="Hamilton J."/>
            <person name="Hostetler J."/>
        </authorList>
    </citation>
    <scope>NUCLEOTIDE SEQUENCE [LARGE SCALE GENOMIC DNA]</scope>
    <source>
        <strain evidence="2">DAOM:BR144</strain>
    </source>
</reference>
<dbReference type="EMBL" id="GL376564">
    <property type="status" value="NOT_ANNOTATED_CDS"/>
    <property type="molecule type" value="Genomic_DNA"/>
</dbReference>
<evidence type="ECO:0000313" key="2">
    <source>
        <dbReference type="Proteomes" id="UP000019132"/>
    </source>
</evidence>
<keyword evidence="2" id="KW-1185">Reference proteome</keyword>
<reference evidence="1" key="3">
    <citation type="submission" date="2015-02" db="UniProtKB">
        <authorList>
            <consortium name="EnsemblProtists"/>
        </authorList>
    </citation>
    <scope>IDENTIFICATION</scope>
    <source>
        <strain evidence="1">DAOM BR144</strain>
    </source>
</reference>
<accession>K3WIX5</accession>
<dbReference type="InterPro" id="IPR016024">
    <property type="entry name" value="ARM-type_fold"/>
</dbReference>
<dbReference type="AlphaFoldDB" id="K3WIX5"/>
<evidence type="ECO:0000313" key="1">
    <source>
        <dbReference type="EnsemblProtists" id="PYU1_T004917"/>
    </source>
</evidence>
<dbReference type="Proteomes" id="UP000019132">
    <property type="component" value="Unassembled WGS sequence"/>
</dbReference>
<dbReference type="InParanoid" id="K3WIX5"/>
<dbReference type="OMA" id="CISRVAG"/>
<reference evidence="2" key="1">
    <citation type="journal article" date="2010" name="Genome Biol.">
        <title>Genome sequence of the necrotrophic plant pathogen Pythium ultimum reveals original pathogenicity mechanisms and effector repertoire.</title>
        <authorList>
            <person name="Levesque C.A."/>
            <person name="Brouwer H."/>
            <person name="Cano L."/>
            <person name="Hamilton J.P."/>
            <person name="Holt C."/>
            <person name="Huitema E."/>
            <person name="Raffaele S."/>
            <person name="Robideau G.P."/>
            <person name="Thines M."/>
            <person name="Win J."/>
            <person name="Zerillo M.M."/>
            <person name="Beakes G.W."/>
            <person name="Boore J.L."/>
            <person name="Busam D."/>
            <person name="Dumas B."/>
            <person name="Ferriera S."/>
            <person name="Fuerstenberg S.I."/>
            <person name="Gachon C.M."/>
            <person name="Gaulin E."/>
            <person name="Govers F."/>
            <person name="Grenville-Briggs L."/>
            <person name="Horner N."/>
            <person name="Hostetler J."/>
            <person name="Jiang R.H."/>
            <person name="Johnson J."/>
            <person name="Krajaejun T."/>
            <person name="Lin H."/>
            <person name="Meijer H.J."/>
            <person name="Moore B."/>
            <person name="Morris P."/>
            <person name="Phuntmart V."/>
            <person name="Puiu D."/>
            <person name="Shetty J."/>
            <person name="Stajich J.E."/>
            <person name="Tripathy S."/>
            <person name="Wawra S."/>
            <person name="van West P."/>
            <person name="Whitty B.R."/>
            <person name="Coutinho P.M."/>
            <person name="Henrissat B."/>
            <person name="Martin F."/>
            <person name="Thomas P.D."/>
            <person name="Tyler B.M."/>
            <person name="De Vries R.P."/>
            <person name="Kamoun S."/>
            <person name="Yandell M."/>
            <person name="Tisserat N."/>
            <person name="Buell C.R."/>
        </authorList>
    </citation>
    <scope>NUCLEOTIDE SEQUENCE</scope>
    <source>
        <strain evidence="2">DAOM:BR144</strain>
    </source>
</reference>
<name>K3WIX5_GLOUD</name>
<protein>
    <submittedName>
        <fullName evidence="1">Uncharacterized protein</fullName>
    </submittedName>
</protein>
<organism evidence="1 2">
    <name type="scientific">Globisporangium ultimum (strain ATCC 200006 / CBS 805.95 / DAOM BR144)</name>
    <name type="common">Pythium ultimum</name>
    <dbReference type="NCBI Taxonomy" id="431595"/>
    <lineage>
        <taxon>Eukaryota</taxon>
        <taxon>Sar</taxon>
        <taxon>Stramenopiles</taxon>
        <taxon>Oomycota</taxon>
        <taxon>Peronosporomycetes</taxon>
        <taxon>Pythiales</taxon>
        <taxon>Pythiaceae</taxon>
        <taxon>Globisporangium</taxon>
    </lineage>
</organism>
<dbReference type="HOGENOM" id="CLU_815025_0_0_1"/>